<dbReference type="EMBL" id="PRDG01000004">
    <property type="protein sequence ID" value="MBP2623860.1"/>
    <property type="molecule type" value="Genomic_DNA"/>
</dbReference>
<sequence length="315" mass="35923">MKINKLQTALLITVLALALASFSWFIWKFQAEKNLAVLPDFKWQVPRTSPEQNYEQKWTETNSGSSFTTEDTAAKEAYQALQEKKKSITNKQVLAALELADATYIDPSKMTTVIKANGRKNERSLYQGLWHYMATSYPHAKIQEDYVLTFQGKSYPLKSYAPMALKINTNALQRAHAYNLKGYKVEGNKITFKLGVRTVDEYQYFVHASYESNFSSFFEPLAEFTNSSSKTKDVSPRIAAKFLYWLAAVGYKEDGSVDLYGMGYGSLRNLYFQVTIEEGQVKIDDKNLGRLFQLGMGEKETGLEKFFEDESKKAD</sequence>
<name>A0ABS5B4W3_9STRE</name>
<proteinExistence type="predicted"/>
<organism evidence="1 2">
    <name type="scientific">Streptococcus oricebi</name>
    <dbReference type="NCBI Taxonomy" id="1547447"/>
    <lineage>
        <taxon>Bacteria</taxon>
        <taxon>Bacillati</taxon>
        <taxon>Bacillota</taxon>
        <taxon>Bacilli</taxon>
        <taxon>Lactobacillales</taxon>
        <taxon>Streptococcaceae</taxon>
        <taxon>Streptococcus</taxon>
    </lineage>
</organism>
<evidence type="ECO:0000313" key="2">
    <source>
        <dbReference type="Proteomes" id="UP001519296"/>
    </source>
</evidence>
<dbReference type="Proteomes" id="UP001519296">
    <property type="component" value="Unassembled WGS sequence"/>
</dbReference>
<dbReference type="RefSeq" id="WP_209628354.1">
    <property type="nucleotide sequence ID" value="NZ_PRDG01000004.1"/>
</dbReference>
<protein>
    <recommendedName>
        <fullName evidence="3">Lipoprotein</fullName>
    </recommendedName>
</protein>
<comment type="caution">
    <text evidence="1">The sequence shown here is derived from an EMBL/GenBank/DDBJ whole genome shotgun (WGS) entry which is preliminary data.</text>
</comment>
<evidence type="ECO:0000313" key="1">
    <source>
        <dbReference type="EMBL" id="MBP2623860.1"/>
    </source>
</evidence>
<reference evidence="1 2" key="1">
    <citation type="submission" date="2018-02" db="EMBL/GenBank/DDBJ databases">
        <title>Draft genome sequence of Streptococcus oricebi CCUG 70868T type strain.</title>
        <authorList>
            <person name="Mendez V."/>
            <person name="Salva-Serra F."/>
            <person name="Jaen-Luchoro D."/>
            <person name="Gonzales-Siles L."/>
            <person name="Karlsson R."/>
            <person name="Engstrom-Jakobsson H."/>
            <person name="Busquets A."/>
            <person name="Gomila M."/>
            <person name="Pineiro-Iglesias B."/>
            <person name="Bennasar-Figueras A."/>
            <person name="Seeger M."/>
            <person name="Moore E."/>
        </authorList>
    </citation>
    <scope>NUCLEOTIDE SEQUENCE [LARGE SCALE GENOMIC DNA]</scope>
    <source>
        <strain evidence="1 2">CCUG 70868</strain>
    </source>
</reference>
<accession>A0ABS5B4W3</accession>
<gene>
    <name evidence="1" type="ORF">C4K46_07910</name>
</gene>
<keyword evidence="2" id="KW-1185">Reference proteome</keyword>
<evidence type="ECO:0008006" key="3">
    <source>
        <dbReference type="Google" id="ProtNLM"/>
    </source>
</evidence>